<dbReference type="InterPro" id="IPR000489">
    <property type="entry name" value="Pterin-binding_dom"/>
</dbReference>
<comment type="similarity">
    <text evidence="4 13">Belongs to the DHPS family.</text>
</comment>
<dbReference type="GO" id="GO:0046654">
    <property type="term" value="P:tetrahydrofolate biosynthetic process"/>
    <property type="evidence" value="ECO:0007669"/>
    <property type="project" value="UniProtKB-UniPathway"/>
</dbReference>
<comment type="function">
    <text evidence="12 13">Catalyzes the condensation of para-aminobenzoate (pABA) with 6-hydroxymethyl-7,8-dihydropterin diphosphate (DHPt-PP) to form 7,8-dihydropteroate (H2Pte), the immediate precursor of folate derivatives.</text>
</comment>
<keyword evidence="10 13" id="KW-0289">Folate biosynthesis</keyword>
<dbReference type="AlphaFoldDB" id="A0A6C0G239"/>
<comment type="cofactor">
    <cofactor evidence="2 13">
        <name>Mg(2+)</name>
        <dbReference type="ChEBI" id="CHEBI:18420"/>
    </cofactor>
</comment>
<dbReference type="RefSeq" id="WP_162354795.1">
    <property type="nucleotide sequence ID" value="NZ_CP048209.1"/>
</dbReference>
<comment type="catalytic activity">
    <reaction evidence="1">
        <text>(7,8-dihydropterin-6-yl)methyl diphosphate + 4-aminobenzoate = 7,8-dihydropteroate + diphosphate</text>
        <dbReference type="Rhea" id="RHEA:19949"/>
        <dbReference type="ChEBI" id="CHEBI:17836"/>
        <dbReference type="ChEBI" id="CHEBI:17839"/>
        <dbReference type="ChEBI" id="CHEBI:33019"/>
        <dbReference type="ChEBI" id="CHEBI:72950"/>
        <dbReference type="EC" id="2.5.1.15"/>
    </reaction>
</comment>
<dbReference type="PROSITE" id="PS50972">
    <property type="entry name" value="PTERIN_BINDING"/>
    <property type="match status" value="1"/>
</dbReference>
<keyword evidence="7 13" id="KW-0808">Transferase</keyword>
<dbReference type="FunFam" id="3.20.20.20:FF:000006">
    <property type="entry name" value="Dihydropteroate synthase"/>
    <property type="match status" value="1"/>
</dbReference>
<evidence type="ECO:0000256" key="2">
    <source>
        <dbReference type="ARBA" id="ARBA00001946"/>
    </source>
</evidence>
<dbReference type="SUPFAM" id="SSF51717">
    <property type="entry name" value="Dihydropteroate synthetase-like"/>
    <property type="match status" value="1"/>
</dbReference>
<dbReference type="EC" id="2.5.1.15" evidence="5 13"/>
<evidence type="ECO:0000256" key="12">
    <source>
        <dbReference type="ARBA" id="ARBA00053449"/>
    </source>
</evidence>
<evidence type="ECO:0000259" key="14">
    <source>
        <dbReference type="PROSITE" id="PS50972"/>
    </source>
</evidence>
<dbReference type="Gene3D" id="3.20.20.20">
    <property type="entry name" value="Dihydropteroate synthase-like"/>
    <property type="match status" value="1"/>
</dbReference>
<dbReference type="GO" id="GO:0046872">
    <property type="term" value="F:metal ion binding"/>
    <property type="evidence" value="ECO:0007669"/>
    <property type="project" value="UniProtKB-KW"/>
</dbReference>
<dbReference type="Pfam" id="PF00809">
    <property type="entry name" value="Pterin_bind"/>
    <property type="match status" value="1"/>
</dbReference>
<dbReference type="NCBIfam" id="TIGR01496">
    <property type="entry name" value="DHPS"/>
    <property type="match status" value="1"/>
</dbReference>
<dbReference type="InterPro" id="IPR045031">
    <property type="entry name" value="DHP_synth-like"/>
</dbReference>
<keyword evidence="8 13" id="KW-0479">Metal-binding</keyword>
<evidence type="ECO:0000256" key="4">
    <source>
        <dbReference type="ARBA" id="ARBA00009503"/>
    </source>
</evidence>
<protein>
    <recommendedName>
        <fullName evidence="6 13">Dihydropteroate synthase</fullName>
        <shortName evidence="13">DHPS</shortName>
        <ecNumber evidence="5 13">2.5.1.15</ecNumber>
    </recommendedName>
    <alternativeName>
        <fullName evidence="11 13">Dihydropteroate pyrophosphorylase</fullName>
    </alternativeName>
</protein>
<keyword evidence="9 13" id="KW-0460">Magnesium</keyword>
<dbReference type="PROSITE" id="PS00793">
    <property type="entry name" value="DHPS_2"/>
    <property type="match status" value="1"/>
</dbReference>
<evidence type="ECO:0000256" key="6">
    <source>
        <dbReference type="ARBA" id="ARBA00016919"/>
    </source>
</evidence>
<dbReference type="PROSITE" id="PS00792">
    <property type="entry name" value="DHPS_1"/>
    <property type="match status" value="1"/>
</dbReference>
<dbReference type="KEGG" id="plyc:GXP70_01150"/>
<feature type="domain" description="Pterin-binding" evidence="14">
    <location>
        <begin position="37"/>
        <end position="285"/>
    </location>
</feature>
<accession>A0A6C0G239</accession>
<evidence type="ECO:0000256" key="3">
    <source>
        <dbReference type="ARBA" id="ARBA00004763"/>
    </source>
</evidence>
<evidence type="ECO:0000256" key="5">
    <source>
        <dbReference type="ARBA" id="ARBA00012458"/>
    </source>
</evidence>
<evidence type="ECO:0000256" key="7">
    <source>
        <dbReference type="ARBA" id="ARBA00022679"/>
    </source>
</evidence>
<gene>
    <name evidence="15" type="primary">folP</name>
    <name evidence="15" type="ORF">GXP70_01150</name>
</gene>
<dbReference type="GO" id="GO:0046656">
    <property type="term" value="P:folic acid biosynthetic process"/>
    <property type="evidence" value="ECO:0007669"/>
    <property type="project" value="UniProtKB-KW"/>
</dbReference>
<dbReference type="CDD" id="cd00739">
    <property type="entry name" value="DHPS"/>
    <property type="match status" value="1"/>
</dbReference>
<dbReference type="GO" id="GO:0005829">
    <property type="term" value="C:cytosol"/>
    <property type="evidence" value="ECO:0007669"/>
    <property type="project" value="TreeGrafter"/>
</dbReference>
<organism evidence="15 16">
    <name type="scientific">Paenibacillus lycopersici</name>
    <dbReference type="NCBI Taxonomy" id="2704462"/>
    <lineage>
        <taxon>Bacteria</taxon>
        <taxon>Bacillati</taxon>
        <taxon>Bacillota</taxon>
        <taxon>Bacilli</taxon>
        <taxon>Bacillales</taxon>
        <taxon>Paenibacillaceae</taxon>
        <taxon>Paenibacillus</taxon>
    </lineage>
</organism>
<comment type="pathway">
    <text evidence="3 13">Cofactor biosynthesis; tetrahydrofolate biosynthesis; 7,8-dihydrofolate from 2-amino-4-hydroxy-6-hydroxymethyl-7,8-dihydropteridine diphosphate and 4-aminobenzoate: step 1/2.</text>
</comment>
<dbReference type="Proteomes" id="UP000476064">
    <property type="component" value="Chromosome"/>
</dbReference>
<evidence type="ECO:0000256" key="1">
    <source>
        <dbReference type="ARBA" id="ARBA00000012"/>
    </source>
</evidence>
<evidence type="ECO:0000313" key="16">
    <source>
        <dbReference type="Proteomes" id="UP000476064"/>
    </source>
</evidence>
<dbReference type="InterPro" id="IPR011005">
    <property type="entry name" value="Dihydropteroate_synth-like_sf"/>
</dbReference>
<dbReference type="PANTHER" id="PTHR20941:SF1">
    <property type="entry name" value="FOLIC ACID SYNTHESIS PROTEIN FOL1"/>
    <property type="match status" value="1"/>
</dbReference>
<dbReference type="GO" id="GO:0004156">
    <property type="term" value="F:dihydropteroate synthase activity"/>
    <property type="evidence" value="ECO:0007669"/>
    <property type="project" value="UniProtKB-EC"/>
</dbReference>
<evidence type="ECO:0000256" key="8">
    <source>
        <dbReference type="ARBA" id="ARBA00022723"/>
    </source>
</evidence>
<keyword evidence="16" id="KW-1185">Reference proteome</keyword>
<dbReference type="InterPro" id="IPR006390">
    <property type="entry name" value="DHP_synth_dom"/>
</dbReference>
<reference evidence="15 16" key="1">
    <citation type="submission" date="2020-01" db="EMBL/GenBank/DDBJ databases">
        <title>Paenibacillus sp. nov., isolated from tomato rhizosphere.</title>
        <authorList>
            <person name="Weon H.-Y."/>
            <person name="Lee S.A."/>
        </authorList>
    </citation>
    <scope>NUCLEOTIDE SEQUENCE [LARGE SCALE GENOMIC DNA]</scope>
    <source>
        <strain evidence="15 16">12200R-189</strain>
    </source>
</reference>
<evidence type="ECO:0000256" key="9">
    <source>
        <dbReference type="ARBA" id="ARBA00022842"/>
    </source>
</evidence>
<evidence type="ECO:0000256" key="13">
    <source>
        <dbReference type="RuleBase" id="RU361205"/>
    </source>
</evidence>
<dbReference type="PANTHER" id="PTHR20941">
    <property type="entry name" value="FOLATE SYNTHESIS PROTEINS"/>
    <property type="match status" value="1"/>
</dbReference>
<evidence type="ECO:0000256" key="10">
    <source>
        <dbReference type="ARBA" id="ARBA00022909"/>
    </source>
</evidence>
<sequence length="295" mass="32276">MSNKQQTWLRQQTGGQWPYRRTYAFADGVKLELGSRTLIMGILNTTPDSFSDGGRYNNVESAVRHARELADEGADIIDIGGESTRPGFAAVPLEEELNRVLPVIRAIREALPAMPLSIDTYKAETARQALAAGAHIINDIWGLKSDPQMAEVAAACNCPVIISHNRRDREYTDLAADVIADLRESVAIARAAGVKDDNVWLDPGIGFAKTYEDNLAMMNQLYKLTAVGYPVLLGTSRKKFIRDTLGLETPQETVFGTAATTALGVAQGCQLVRVHDVRGNRETARMTDAVVYPRS</sequence>
<dbReference type="EMBL" id="CP048209">
    <property type="protein sequence ID" value="QHT58725.1"/>
    <property type="molecule type" value="Genomic_DNA"/>
</dbReference>
<dbReference type="UniPathway" id="UPA00077">
    <property type="reaction ID" value="UER00156"/>
</dbReference>
<evidence type="ECO:0000256" key="11">
    <source>
        <dbReference type="ARBA" id="ARBA00030193"/>
    </source>
</evidence>
<name>A0A6C0G239_9BACL</name>
<evidence type="ECO:0000313" key="15">
    <source>
        <dbReference type="EMBL" id="QHT58725.1"/>
    </source>
</evidence>
<proteinExistence type="inferred from homology"/>